<evidence type="ECO:0000313" key="3">
    <source>
        <dbReference type="WBParaSite" id="TCLT_0000187001-mRNA-1"/>
    </source>
</evidence>
<dbReference type="EMBL" id="UYYF01000295">
    <property type="protein sequence ID" value="VDM97534.1"/>
    <property type="molecule type" value="Genomic_DNA"/>
</dbReference>
<keyword evidence="2" id="KW-1185">Reference proteome</keyword>
<reference evidence="1 2" key="2">
    <citation type="submission" date="2018-11" db="EMBL/GenBank/DDBJ databases">
        <authorList>
            <consortium name="Pathogen Informatics"/>
        </authorList>
    </citation>
    <scope>NUCLEOTIDE SEQUENCE [LARGE SCALE GENOMIC DNA]</scope>
</reference>
<dbReference type="WBParaSite" id="TCLT_0000187001-mRNA-1">
    <property type="protein sequence ID" value="TCLT_0000187001-mRNA-1"/>
    <property type="gene ID" value="TCLT_0000187001"/>
</dbReference>
<evidence type="ECO:0000313" key="2">
    <source>
        <dbReference type="Proteomes" id="UP000276776"/>
    </source>
</evidence>
<proteinExistence type="predicted"/>
<dbReference type="STRING" id="103827.A0A0N5CNU6"/>
<gene>
    <name evidence="1" type="ORF">TCLT_LOCUS1871</name>
</gene>
<sequence length="136" mass="15921">MFFYSSKPRTLSIRRFSAAYQGTESWSVRQIREIIAKKTVPLDVPEEKENAKKKERKRVAKNIDDDFVQKRNLLNQSPSFSNASSFSTFDTQSDQKLSKYQRHPTVAAQTEAKIGGLSRYFNFKPLNFSTHHYTYW</sequence>
<accession>A0A0N5CNU6</accession>
<reference evidence="3" key="1">
    <citation type="submission" date="2017-02" db="UniProtKB">
        <authorList>
            <consortium name="WormBaseParasite"/>
        </authorList>
    </citation>
    <scope>IDENTIFICATION</scope>
</reference>
<evidence type="ECO:0000313" key="1">
    <source>
        <dbReference type="EMBL" id="VDM97534.1"/>
    </source>
</evidence>
<name>A0A0N5CNU6_THECL</name>
<dbReference type="AlphaFoldDB" id="A0A0N5CNU6"/>
<dbReference type="Proteomes" id="UP000276776">
    <property type="component" value="Unassembled WGS sequence"/>
</dbReference>
<protein>
    <submittedName>
        <fullName evidence="1 3">Uncharacterized protein</fullName>
    </submittedName>
</protein>
<dbReference type="OMA" id="TENEQGS"/>
<organism evidence="3">
    <name type="scientific">Thelazia callipaeda</name>
    <name type="common">Oriental eyeworm</name>
    <name type="synonym">Parasitic nematode</name>
    <dbReference type="NCBI Taxonomy" id="103827"/>
    <lineage>
        <taxon>Eukaryota</taxon>
        <taxon>Metazoa</taxon>
        <taxon>Ecdysozoa</taxon>
        <taxon>Nematoda</taxon>
        <taxon>Chromadorea</taxon>
        <taxon>Rhabditida</taxon>
        <taxon>Spirurina</taxon>
        <taxon>Spiruromorpha</taxon>
        <taxon>Thelazioidea</taxon>
        <taxon>Thelaziidae</taxon>
        <taxon>Thelazia</taxon>
    </lineage>
</organism>